<sequence>MRHARLLPVLALTGVTLLSGCGVAGTQFSPGVAAKVGDVRITEHQVEQVTDGYCGAIEAVSAEQGGTQSVPLRYLTHEFTTTLVIKAAAEQLAEQYDVQAGDSYRQALAQLEPQVASLSRAQRDAVLEIEGGQAYYQDVLTQIGAIEAGDDEGDDADNGATDGAAAAGQAVLDDWFEKNDVEVNPKYAFEYGTAGQADTDTSVAVSSAATGGLAAQPSESYAASLPQHMVCGGTEG</sequence>
<dbReference type="RefSeq" id="WP_160878275.1">
    <property type="nucleotide sequence ID" value="NZ_WUEK01000007.1"/>
</dbReference>
<dbReference type="AlphaFoldDB" id="A0A6L7EXS4"/>
<feature type="chain" id="PRO_5038809161" description="SurA N-terminal domain-containing protein" evidence="1">
    <location>
        <begin position="25"/>
        <end position="236"/>
    </location>
</feature>
<dbReference type="Proteomes" id="UP000473325">
    <property type="component" value="Unassembled WGS sequence"/>
</dbReference>
<name>A0A6L7EXS4_9ACTN</name>
<evidence type="ECO:0000313" key="3">
    <source>
        <dbReference type="Proteomes" id="UP000473325"/>
    </source>
</evidence>
<accession>A0A6L7EXS4</accession>
<evidence type="ECO:0000313" key="2">
    <source>
        <dbReference type="EMBL" id="MXG90328.1"/>
    </source>
</evidence>
<comment type="caution">
    <text evidence="2">The sequence shown here is derived from an EMBL/GenBank/DDBJ whole genome shotgun (WGS) entry which is preliminary data.</text>
</comment>
<dbReference type="PROSITE" id="PS51257">
    <property type="entry name" value="PROKAR_LIPOPROTEIN"/>
    <property type="match status" value="1"/>
</dbReference>
<dbReference type="EMBL" id="WUEK01000007">
    <property type="protein sequence ID" value="MXG90328.1"/>
    <property type="molecule type" value="Genomic_DNA"/>
</dbReference>
<protein>
    <recommendedName>
        <fullName evidence="4">SurA N-terminal domain-containing protein</fullName>
    </recommendedName>
</protein>
<evidence type="ECO:0008006" key="4">
    <source>
        <dbReference type="Google" id="ProtNLM"/>
    </source>
</evidence>
<reference evidence="2 3" key="1">
    <citation type="submission" date="2019-12" db="EMBL/GenBank/DDBJ databases">
        <authorList>
            <person name="Kun Z."/>
        </authorList>
    </citation>
    <scope>NUCLEOTIDE SEQUENCE [LARGE SCALE GENOMIC DNA]</scope>
    <source>
        <strain evidence="2 3">YIM 123512</strain>
    </source>
</reference>
<keyword evidence="3" id="KW-1185">Reference proteome</keyword>
<evidence type="ECO:0000256" key="1">
    <source>
        <dbReference type="SAM" id="SignalP"/>
    </source>
</evidence>
<proteinExistence type="predicted"/>
<feature type="signal peptide" evidence="1">
    <location>
        <begin position="1"/>
        <end position="24"/>
    </location>
</feature>
<gene>
    <name evidence="2" type="ORF">GRQ65_12295</name>
</gene>
<organism evidence="2 3">
    <name type="scientific">Nocardioides flavescens</name>
    <dbReference type="NCBI Taxonomy" id="2691959"/>
    <lineage>
        <taxon>Bacteria</taxon>
        <taxon>Bacillati</taxon>
        <taxon>Actinomycetota</taxon>
        <taxon>Actinomycetes</taxon>
        <taxon>Propionibacteriales</taxon>
        <taxon>Nocardioidaceae</taxon>
        <taxon>Nocardioides</taxon>
    </lineage>
</organism>
<keyword evidence="1" id="KW-0732">Signal</keyword>